<organism evidence="1 2">
    <name type="scientific">Variovorax humicola</name>
    <dbReference type="NCBI Taxonomy" id="1769758"/>
    <lineage>
        <taxon>Bacteria</taxon>
        <taxon>Pseudomonadati</taxon>
        <taxon>Pseudomonadota</taxon>
        <taxon>Betaproteobacteria</taxon>
        <taxon>Burkholderiales</taxon>
        <taxon>Comamonadaceae</taxon>
        <taxon>Variovorax</taxon>
    </lineage>
</organism>
<dbReference type="EMBL" id="JBBKZV010000006">
    <property type="protein sequence ID" value="MEJ8823015.1"/>
    <property type="molecule type" value="Genomic_DNA"/>
</dbReference>
<protein>
    <submittedName>
        <fullName evidence="1">Uncharacterized protein</fullName>
    </submittedName>
</protein>
<evidence type="ECO:0000313" key="1">
    <source>
        <dbReference type="EMBL" id="MEJ8823015.1"/>
    </source>
</evidence>
<dbReference type="RefSeq" id="WP_340364043.1">
    <property type="nucleotide sequence ID" value="NZ_JBBKZV010000006.1"/>
</dbReference>
<accession>A0ABU8VYW1</accession>
<comment type="caution">
    <text evidence="1">The sequence shown here is derived from an EMBL/GenBank/DDBJ whole genome shotgun (WGS) entry which is preliminary data.</text>
</comment>
<dbReference type="Proteomes" id="UP001363010">
    <property type="component" value="Unassembled WGS sequence"/>
</dbReference>
<gene>
    <name evidence="1" type="ORF">WKW80_13390</name>
</gene>
<keyword evidence="2" id="KW-1185">Reference proteome</keyword>
<evidence type="ECO:0000313" key="2">
    <source>
        <dbReference type="Proteomes" id="UP001363010"/>
    </source>
</evidence>
<name>A0ABU8VYW1_9BURK</name>
<proteinExistence type="predicted"/>
<sequence length="88" mass="9385">MKLSSRSLYWMTSLVSLVAAGGALMHPIPAVAQERDYLSSPLAQVSPIGKRVASANLTGGKPSSLQFQQLRRDGTAPDAAPMAEVRFE</sequence>
<reference evidence="1 2" key="1">
    <citation type="submission" date="2024-03" db="EMBL/GenBank/DDBJ databases">
        <title>Novel species of the genus Variovorax.</title>
        <authorList>
            <person name="Liu Q."/>
            <person name="Xin Y.-H."/>
        </authorList>
    </citation>
    <scope>NUCLEOTIDE SEQUENCE [LARGE SCALE GENOMIC DNA]</scope>
    <source>
        <strain evidence="1 2">KACC 18501</strain>
    </source>
</reference>